<evidence type="ECO:0000256" key="13">
    <source>
        <dbReference type="SAM" id="SignalP"/>
    </source>
</evidence>
<feature type="signal peptide" evidence="13">
    <location>
        <begin position="1"/>
        <end position="41"/>
    </location>
</feature>
<protein>
    <recommendedName>
        <fullName evidence="3">histidine kinase</fullName>
        <ecNumber evidence="3">2.7.13.3</ecNumber>
    </recommendedName>
</protein>
<comment type="subcellular location">
    <subcellularLocation>
        <location evidence="2">Cell membrane</location>
    </subcellularLocation>
</comment>
<dbReference type="Gene3D" id="1.10.287.130">
    <property type="match status" value="1"/>
</dbReference>
<evidence type="ECO:0000256" key="10">
    <source>
        <dbReference type="ARBA" id="ARBA00023136"/>
    </source>
</evidence>
<dbReference type="InterPro" id="IPR036097">
    <property type="entry name" value="HisK_dim/P_sf"/>
</dbReference>
<comment type="caution">
    <text evidence="15">The sequence shown here is derived from an EMBL/GenBank/DDBJ whole genome shotgun (WGS) entry which is preliminary data.</text>
</comment>
<dbReference type="Proteomes" id="UP001552594">
    <property type="component" value="Unassembled WGS sequence"/>
</dbReference>
<dbReference type="PROSITE" id="PS50109">
    <property type="entry name" value="HIS_KIN"/>
    <property type="match status" value="1"/>
</dbReference>
<dbReference type="EMBL" id="JBFAUK010000025">
    <property type="protein sequence ID" value="MEV5509869.1"/>
    <property type="molecule type" value="Genomic_DNA"/>
</dbReference>
<evidence type="ECO:0000256" key="8">
    <source>
        <dbReference type="ARBA" id="ARBA00022989"/>
    </source>
</evidence>
<evidence type="ECO:0000313" key="16">
    <source>
        <dbReference type="Proteomes" id="UP001552594"/>
    </source>
</evidence>
<keyword evidence="5" id="KW-0808">Transferase</keyword>
<keyword evidence="8 12" id="KW-1133">Transmembrane helix</keyword>
<keyword evidence="9" id="KW-0902">Two-component regulatory system</keyword>
<evidence type="ECO:0000259" key="14">
    <source>
        <dbReference type="PROSITE" id="PS50109"/>
    </source>
</evidence>
<dbReference type="InterPro" id="IPR005467">
    <property type="entry name" value="His_kinase_dom"/>
</dbReference>
<feature type="compositionally biased region" description="Low complexity" evidence="11">
    <location>
        <begin position="423"/>
        <end position="432"/>
    </location>
</feature>
<dbReference type="EC" id="2.7.13.3" evidence="3"/>
<dbReference type="GO" id="GO:0016301">
    <property type="term" value="F:kinase activity"/>
    <property type="evidence" value="ECO:0007669"/>
    <property type="project" value="UniProtKB-KW"/>
</dbReference>
<reference evidence="15 16" key="1">
    <citation type="submission" date="2024-06" db="EMBL/GenBank/DDBJ databases">
        <title>The Natural Products Discovery Center: Release of the First 8490 Sequenced Strains for Exploring Actinobacteria Biosynthetic Diversity.</title>
        <authorList>
            <person name="Kalkreuter E."/>
            <person name="Kautsar S.A."/>
            <person name="Yang D."/>
            <person name="Bader C.D."/>
            <person name="Teijaro C.N."/>
            <person name="Fluegel L."/>
            <person name="Davis C.M."/>
            <person name="Simpson J.R."/>
            <person name="Lauterbach L."/>
            <person name="Steele A.D."/>
            <person name="Gui C."/>
            <person name="Meng S."/>
            <person name="Li G."/>
            <person name="Viehrig K."/>
            <person name="Ye F."/>
            <person name="Su P."/>
            <person name="Kiefer A.F."/>
            <person name="Nichols A."/>
            <person name="Cepeda A.J."/>
            <person name="Yan W."/>
            <person name="Fan B."/>
            <person name="Jiang Y."/>
            <person name="Adhikari A."/>
            <person name="Zheng C.-J."/>
            <person name="Schuster L."/>
            <person name="Cowan T.M."/>
            <person name="Smanski M.J."/>
            <person name="Chevrette M.G."/>
            <person name="De Carvalho L.P.S."/>
            <person name="Shen B."/>
        </authorList>
    </citation>
    <scope>NUCLEOTIDE SEQUENCE [LARGE SCALE GENOMIC DNA]</scope>
    <source>
        <strain evidence="15 16">NPDC052347</strain>
    </source>
</reference>
<evidence type="ECO:0000313" key="15">
    <source>
        <dbReference type="EMBL" id="MEV5509869.1"/>
    </source>
</evidence>
<dbReference type="PRINTS" id="PR00344">
    <property type="entry name" value="BCTRLSENSOR"/>
</dbReference>
<dbReference type="SMART" id="SM00388">
    <property type="entry name" value="HisKA"/>
    <property type="match status" value="1"/>
</dbReference>
<evidence type="ECO:0000256" key="3">
    <source>
        <dbReference type="ARBA" id="ARBA00012438"/>
    </source>
</evidence>
<feature type="domain" description="Histidine kinase" evidence="14">
    <location>
        <begin position="223"/>
        <end position="422"/>
    </location>
</feature>
<dbReference type="SUPFAM" id="SSF47384">
    <property type="entry name" value="Homodimeric domain of signal transducing histidine kinase"/>
    <property type="match status" value="1"/>
</dbReference>
<keyword evidence="7 15" id="KW-0418">Kinase</keyword>
<evidence type="ECO:0000256" key="1">
    <source>
        <dbReference type="ARBA" id="ARBA00000085"/>
    </source>
</evidence>
<accession>A0ABV3K462</accession>
<dbReference type="Gene3D" id="3.30.565.10">
    <property type="entry name" value="Histidine kinase-like ATPase, C-terminal domain"/>
    <property type="match status" value="1"/>
</dbReference>
<evidence type="ECO:0000256" key="4">
    <source>
        <dbReference type="ARBA" id="ARBA00022553"/>
    </source>
</evidence>
<evidence type="ECO:0000256" key="6">
    <source>
        <dbReference type="ARBA" id="ARBA00022692"/>
    </source>
</evidence>
<dbReference type="PANTHER" id="PTHR45436:SF5">
    <property type="entry name" value="SENSOR HISTIDINE KINASE TRCS"/>
    <property type="match status" value="1"/>
</dbReference>
<keyword evidence="6 12" id="KW-0812">Transmembrane</keyword>
<feature type="chain" id="PRO_5047065504" description="histidine kinase" evidence="13">
    <location>
        <begin position="42"/>
        <end position="441"/>
    </location>
</feature>
<keyword evidence="10 12" id="KW-0472">Membrane</keyword>
<sequence>MPAPAPTAPRTPARLRRARRVTTALFAAVTTGCLVALAAFAAQLDAGSRAAALDHEADIRAVGLSRAVWSTAGQVHLEPLREDELTQGTAAFAVLKAPAAPGGTVRVVTRSGAALPAPERLDALWKRLVTDEETVVRFSAPAGDGRTLRWAASPVWDRRIDAAVLVGVDPARQQRAHRTLVHRLALGCTALIVLAAAVGHLVSRRAMRPALRGLEQQEQFLAEAAHELRTPLATLRLVLEQGTGPQRAPAAVDTALGLTDRLGRLVTGLLARARVEAGLREVELTPLRLDQVVELTIDELPDRAAVTVSTRPAVVRGDPELLSQAVRNLVENALRHGGGSPGQPVAVTVAPGLVTVRDHGPGVPRADREKVFRRGVGAGPHTGTGTGLAIVRWVAQLHGGTARLLDAPGGGLLAELRLPRESPPAATASSSSHQGASTVSP</sequence>
<evidence type="ECO:0000256" key="5">
    <source>
        <dbReference type="ARBA" id="ARBA00022679"/>
    </source>
</evidence>
<gene>
    <name evidence="15" type="ORF">AB0L16_26105</name>
</gene>
<dbReference type="CDD" id="cd00082">
    <property type="entry name" value="HisKA"/>
    <property type="match status" value="1"/>
</dbReference>
<evidence type="ECO:0000256" key="2">
    <source>
        <dbReference type="ARBA" id="ARBA00004236"/>
    </source>
</evidence>
<dbReference type="InterPro" id="IPR003661">
    <property type="entry name" value="HisK_dim/P_dom"/>
</dbReference>
<comment type="catalytic activity">
    <reaction evidence="1">
        <text>ATP + protein L-histidine = ADP + protein N-phospho-L-histidine.</text>
        <dbReference type="EC" id="2.7.13.3"/>
    </reaction>
</comment>
<keyword evidence="4" id="KW-0597">Phosphoprotein</keyword>
<dbReference type="InterPro" id="IPR036890">
    <property type="entry name" value="HATPase_C_sf"/>
</dbReference>
<feature type="transmembrane region" description="Helical" evidence="12">
    <location>
        <begin position="180"/>
        <end position="202"/>
    </location>
</feature>
<dbReference type="Pfam" id="PF00512">
    <property type="entry name" value="HisKA"/>
    <property type="match status" value="1"/>
</dbReference>
<dbReference type="RefSeq" id="WP_364854852.1">
    <property type="nucleotide sequence ID" value="NZ_JBFAUK010000025.1"/>
</dbReference>
<evidence type="ECO:0000256" key="12">
    <source>
        <dbReference type="SAM" id="Phobius"/>
    </source>
</evidence>
<dbReference type="Pfam" id="PF02518">
    <property type="entry name" value="HATPase_c"/>
    <property type="match status" value="1"/>
</dbReference>
<dbReference type="InterPro" id="IPR004358">
    <property type="entry name" value="Sig_transdc_His_kin-like_C"/>
</dbReference>
<dbReference type="InterPro" id="IPR003594">
    <property type="entry name" value="HATPase_dom"/>
</dbReference>
<keyword evidence="13" id="KW-0732">Signal</keyword>
<dbReference type="SMART" id="SM00387">
    <property type="entry name" value="HATPase_c"/>
    <property type="match status" value="1"/>
</dbReference>
<evidence type="ECO:0000256" key="7">
    <source>
        <dbReference type="ARBA" id="ARBA00022777"/>
    </source>
</evidence>
<dbReference type="SUPFAM" id="SSF55874">
    <property type="entry name" value="ATPase domain of HSP90 chaperone/DNA topoisomerase II/histidine kinase"/>
    <property type="match status" value="1"/>
</dbReference>
<organism evidence="15 16">
    <name type="scientific">Streptomyces orinoci</name>
    <name type="common">Streptoverticillium orinoci</name>
    <dbReference type="NCBI Taxonomy" id="67339"/>
    <lineage>
        <taxon>Bacteria</taxon>
        <taxon>Bacillati</taxon>
        <taxon>Actinomycetota</taxon>
        <taxon>Actinomycetes</taxon>
        <taxon>Kitasatosporales</taxon>
        <taxon>Streptomycetaceae</taxon>
        <taxon>Streptomyces</taxon>
    </lineage>
</organism>
<dbReference type="PANTHER" id="PTHR45436">
    <property type="entry name" value="SENSOR HISTIDINE KINASE YKOH"/>
    <property type="match status" value="1"/>
</dbReference>
<evidence type="ECO:0000256" key="9">
    <source>
        <dbReference type="ARBA" id="ARBA00023012"/>
    </source>
</evidence>
<keyword evidence="16" id="KW-1185">Reference proteome</keyword>
<evidence type="ECO:0000256" key="11">
    <source>
        <dbReference type="SAM" id="MobiDB-lite"/>
    </source>
</evidence>
<proteinExistence type="predicted"/>
<feature type="region of interest" description="Disordered" evidence="11">
    <location>
        <begin position="417"/>
        <end position="441"/>
    </location>
</feature>
<name>A0ABV3K462_STRON</name>
<dbReference type="InterPro" id="IPR050428">
    <property type="entry name" value="TCS_sensor_his_kinase"/>
</dbReference>